<gene>
    <name evidence="3" type="ORF">A2008_12365</name>
</gene>
<dbReference type="STRING" id="1817813.A2008_12365"/>
<dbReference type="EMBL" id="MGFH01000017">
    <property type="protein sequence ID" value="OGM08350.1"/>
    <property type="molecule type" value="Genomic_DNA"/>
</dbReference>
<proteinExistence type="predicted"/>
<evidence type="ECO:0000313" key="3">
    <source>
        <dbReference type="EMBL" id="OGM08350.1"/>
    </source>
</evidence>
<accession>A0A1F7WZX0</accession>
<name>A0A1F7WZX0_9BACT</name>
<feature type="coiled-coil region" evidence="1">
    <location>
        <begin position="97"/>
        <end position="135"/>
    </location>
</feature>
<evidence type="ECO:0000256" key="1">
    <source>
        <dbReference type="SAM" id="Coils"/>
    </source>
</evidence>
<keyword evidence="1" id="KW-0175">Coiled coil</keyword>
<dbReference type="AlphaFoldDB" id="A0A1F7WZX0"/>
<evidence type="ECO:0000256" key="2">
    <source>
        <dbReference type="SAM" id="MobiDB-lite"/>
    </source>
</evidence>
<feature type="compositionally biased region" description="Gly residues" evidence="2">
    <location>
        <begin position="207"/>
        <end position="217"/>
    </location>
</feature>
<dbReference type="Proteomes" id="UP000178735">
    <property type="component" value="Unassembled WGS sequence"/>
</dbReference>
<comment type="caution">
    <text evidence="3">The sequence shown here is derived from an EMBL/GenBank/DDBJ whole genome shotgun (WGS) entry which is preliminary data.</text>
</comment>
<sequence length="257" mass="28360">MPEGEKTMTYAEVLAKLLALNAEGKAIIEGGAEMADAIKAEFKIKNDEAAKNRVERNKSAELLKKMTEALNIQDGDNVDEKLAEIQTLKEGLKPGAKNEYQTKYEALEKKFETKIKALEAANQETENKRIAEHQKRVHETKVNKALAVLQGTHHPNEMVALVLPNIVMNDDETFVYKSGDKETSVEDGIKDWLKLHPEYVKNVQNSGSGGSGSGGGSSTENPWSAKTLNLTQQMKITRENPTLAKQLEAAALKESKK</sequence>
<feature type="region of interest" description="Disordered" evidence="2">
    <location>
        <begin position="203"/>
        <end position="226"/>
    </location>
</feature>
<evidence type="ECO:0000313" key="4">
    <source>
        <dbReference type="Proteomes" id="UP000178735"/>
    </source>
</evidence>
<organism evidence="3 4">
    <name type="scientific">Candidatus Wallbacteria bacterium GWC2_49_35</name>
    <dbReference type="NCBI Taxonomy" id="1817813"/>
    <lineage>
        <taxon>Bacteria</taxon>
        <taxon>Candidatus Walliibacteriota</taxon>
    </lineage>
</organism>
<protein>
    <submittedName>
        <fullName evidence="3">Uncharacterized protein</fullName>
    </submittedName>
</protein>
<reference evidence="3 4" key="1">
    <citation type="journal article" date="2016" name="Nat. Commun.">
        <title>Thousands of microbial genomes shed light on interconnected biogeochemical processes in an aquifer system.</title>
        <authorList>
            <person name="Anantharaman K."/>
            <person name="Brown C.T."/>
            <person name="Hug L.A."/>
            <person name="Sharon I."/>
            <person name="Castelle C.J."/>
            <person name="Probst A.J."/>
            <person name="Thomas B.C."/>
            <person name="Singh A."/>
            <person name="Wilkins M.J."/>
            <person name="Karaoz U."/>
            <person name="Brodie E.L."/>
            <person name="Williams K.H."/>
            <person name="Hubbard S.S."/>
            <person name="Banfield J.F."/>
        </authorList>
    </citation>
    <scope>NUCLEOTIDE SEQUENCE [LARGE SCALE GENOMIC DNA]</scope>
</reference>